<proteinExistence type="predicted"/>
<reference evidence="1" key="1">
    <citation type="submission" date="2020-02" db="EMBL/GenBank/DDBJ databases">
        <authorList>
            <person name="Meier V. D."/>
        </authorList>
    </citation>
    <scope>NUCLEOTIDE SEQUENCE</scope>
    <source>
        <strain evidence="1">AVDCRST_MAG93</strain>
    </source>
</reference>
<dbReference type="AlphaFoldDB" id="A0A6J4JSD9"/>
<sequence length="32" mass="3440">ALNMVRVGEWLAETPLAKTRVSPFARLTAVAA</sequence>
<dbReference type="EMBL" id="CADCTR010001212">
    <property type="protein sequence ID" value="CAA9286349.1"/>
    <property type="molecule type" value="Genomic_DNA"/>
</dbReference>
<evidence type="ECO:0000313" key="1">
    <source>
        <dbReference type="EMBL" id="CAA9286349.1"/>
    </source>
</evidence>
<gene>
    <name evidence="1" type="ORF">AVDCRST_MAG93-3563</name>
</gene>
<accession>A0A6J4JSD9</accession>
<feature type="non-terminal residue" evidence="1">
    <location>
        <position position="1"/>
    </location>
</feature>
<name>A0A6J4JSD9_9CHLR</name>
<protein>
    <submittedName>
        <fullName evidence="1">Uncharacterized protein</fullName>
    </submittedName>
</protein>
<organism evidence="1">
    <name type="scientific">uncultured Chloroflexia bacterium</name>
    <dbReference type="NCBI Taxonomy" id="1672391"/>
    <lineage>
        <taxon>Bacteria</taxon>
        <taxon>Bacillati</taxon>
        <taxon>Chloroflexota</taxon>
        <taxon>Chloroflexia</taxon>
        <taxon>environmental samples</taxon>
    </lineage>
</organism>